<feature type="region of interest" description="Disordered" evidence="1">
    <location>
        <begin position="168"/>
        <end position="218"/>
    </location>
</feature>
<keyword evidence="3" id="KW-1185">Reference proteome</keyword>
<feature type="compositionally biased region" description="Basic and acidic residues" evidence="1">
    <location>
        <begin position="175"/>
        <end position="184"/>
    </location>
</feature>
<feature type="region of interest" description="Disordered" evidence="1">
    <location>
        <begin position="24"/>
        <end position="75"/>
    </location>
</feature>
<dbReference type="Proteomes" id="UP000294933">
    <property type="component" value="Unassembled WGS sequence"/>
</dbReference>
<evidence type="ECO:0000313" key="2">
    <source>
        <dbReference type="EMBL" id="TDL20189.1"/>
    </source>
</evidence>
<evidence type="ECO:0000256" key="1">
    <source>
        <dbReference type="SAM" id="MobiDB-lite"/>
    </source>
</evidence>
<dbReference type="EMBL" id="ML170190">
    <property type="protein sequence ID" value="TDL20189.1"/>
    <property type="molecule type" value="Genomic_DNA"/>
</dbReference>
<gene>
    <name evidence="2" type="ORF">BD410DRAFT_899756</name>
</gene>
<organism evidence="2 3">
    <name type="scientific">Rickenella mellea</name>
    <dbReference type="NCBI Taxonomy" id="50990"/>
    <lineage>
        <taxon>Eukaryota</taxon>
        <taxon>Fungi</taxon>
        <taxon>Dikarya</taxon>
        <taxon>Basidiomycota</taxon>
        <taxon>Agaricomycotina</taxon>
        <taxon>Agaricomycetes</taxon>
        <taxon>Hymenochaetales</taxon>
        <taxon>Rickenellaceae</taxon>
        <taxon>Rickenella</taxon>
    </lineage>
</organism>
<protein>
    <submittedName>
        <fullName evidence="2">Uncharacterized protein</fullName>
    </submittedName>
</protein>
<reference evidence="2 3" key="1">
    <citation type="submission" date="2018-06" db="EMBL/GenBank/DDBJ databases">
        <title>A transcriptomic atlas of mushroom development highlights an independent origin of complex multicellularity.</title>
        <authorList>
            <consortium name="DOE Joint Genome Institute"/>
            <person name="Krizsan K."/>
            <person name="Almasi E."/>
            <person name="Merenyi Z."/>
            <person name="Sahu N."/>
            <person name="Viragh M."/>
            <person name="Koszo T."/>
            <person name="Mondo S."/>
            <person name="Kiss B."/>
            <person name="Balint B."/>
            <person name="Kues U."/>
            <person name="Barry K."/>
            <person name="Hegedus J.C."/>
            <person name="Henrissat B."/>
            <person name="Johnson J."/>
            <person name="Lipzen A."/>
            <person name="Ohm R."/>
            <person name="Nagy I."/>
            <person name="Pangilinan J."/>
            <person name="Yan J."/>
            <person name="Xiong Y."/>
            <person name="Grigoriev I.V."/>
            <person name="Hibbett D.S."/>
            <person name="Nagy L.G."/>
        </authorList>
    </citation>
    <scope>NUCLEOTIDE SEQUENCE [LARGE SCALE GENOMIC DNA]</scope>
    <source>
        <strain evidence="2 3">SZMC22713</strain>
    </source>
</reference>
<sequence length="218" mass="24469">MPAEFANDEFAHVKLRNNDLPTSHAFALASNHHHPEPFAHQPRRLPLPPRAPAADEDGDGDEVQAARPQHHPTQPIAHKGWDYYAATRRGGLYILEARTGAIKVFKDMAREWEHEPDAHDTGMQTGHSEHLNASLRSPGKVGLGRPSIINASEHRARESQGQRMLRSAHAQGRVPLHETTRDRSGSYAVRTNRCGRRAPSFLVDRERKRPLWQPSITA</sequence>
<name>A0A4Y7PZY6_9AGAM</name>
<accession>A0A4Y7PZY6</accession>
<proteinExistence type="predicted"/>
<dbReference type="AlphaFoldDB" id="A0A4Y7PZY6"/>
<evidence type="ECO:0000313" key="3">
    <source>
        <dbReference type="Proteomes" id="UP000294933"/>
    </source>
</evidence>
<dbReference type="VEuPathDB" id="FungiDB:BD410DRAFT_899756"/>